<evidence type="ECO:0000313" key="2">
    <source>
        <dbReference type="EMBL" id="MED6195287.1"/>
    </source>
</evidence>
<dbReference type="Proteomes" id="UP001341840">
    <property type="component" value="Unassembled WGS sequence"/>
</dbReference>
<accession>A0ABU6XBH7</accession>
<dbReference type="Pfam" id="PF02721">
    <property type="entry name" value="DUF223"/>
    <property type="match status" value="1"/>
</dbReference>
<proteinExistence type="predicted"/>
<feature type="domain" description="Replication protein A 70 kDa DNA-binding subunit B/D first OB fold" evidence="1">
    <location>
        <begin position="8"/>
        <end position="107"/>
    </location>
</feature>
<name>A0ABU6XBH7_9FABA</name>
<dbReference type="CDD" id="cd04480">
    <property type="entry name" value="RPA1_DBD_A_like"/>
    <property type="match status" value="1"/>
</dbReference>
<feature type="non-terminal residue" evidence="2">
    <location>
        <position position="282"/>
    </location>
</feature>
<evidence type="ECO:0000313" key="3">
    <source>
        <dbReference type="Proteomes" id="UP001341840"/>
    </source>
</evidence>
<comment type="caution">
    <text evidence="2">The sequence shown here is derived from an EMBL/GenBank/DDBJ whole genome shotgun (WGS) entry which is preliminary data.</text>
</comment>
<sequence length="282" mass="32542">MAGVSDMFANLHRRRLDWSFRVYVKRIFEHRFSGSQGFTLEMVLQDSEGVRVHASVPKALVNRWVGVIKEFKMYQMSFFIVVEKKHYIRFTNTRYTLLFSHMTQVVPVQEPSFPLDVFNFKSFPDLLSAEHLHESEMFDIMGEVVGKEEPREVLTSKGVRVKRMVVVLEDLGYVFALFKDQIIPFLNEESLEPLIVVLQYFKPSSWNERTSIQSNFDVSGMHINPDLKVVEEFRDILMAGETSIGVRITQVQGQSGISGGQELKKGNTYVISIEELFKEAEV</sequence>
<keyword evidence="3" id="KW-1185">Reference proteome</keyword>
<protein>
    <recommendedName>
        <fullName evidence="1">Replication protein A 70 kDa DNA-binding subunit B/D first OB fold domain-containing protein</fullName>
    </recommendedName>
</protein>
<dbReference type="SUPFAM" id="SSF50249">
    <property type="entry name" value="Nucleic acid-binding proteins"/>
    <property type="match status" value="2"/>
</dbReference>
<dbReference type="InterPro" id="IPR012340">
    <property type="entry name" value="NA-bd_OB-fold"/>
</dbReference>
<dbReference type="EMBL" id="JASCZI010211628">
    <property type="protein sequence ID" value="MED6195287.1"/>
    <property type="molecule type" value="Genomic_DNA"/>
</dbReference>
<gene>
    <name evidence="2" type="ORF">PIB30_036565</name>
</gene>
<dbReference type="PANTHER" id="PTHR47165:SF4">
    <property type="entry name" value="OS03G0429900 PROTEIN"/>
    <property type="match status" value="1"/>
</dbReference>
<dbReference type="PANTHER" id="PTHR47165">
    <property type="entry name" value="OS03G0429900 PROTEIN"/>
    <property type="match status" value="1"/>
</dbReference>
<dbReference type="Gene3D" id="2.40.50.140">
    <property type="entry name" value="Nucleic acid-binding proteins"/>
    <property type="match status" value="2"/>
</dbReference>
<dbReference type="InterPro" id="IPR003871">
    <property type="entry name" value="RFA1B/D_OB_1st"/>
</dbReference>
<organism evidence="2 3">
    <name type="scientific">Stylosanthes scabra</name>
    <dbReference type="NCBI Taxonomy" id="79078"/>
    <lineage>
        <taxon>Eukaryota</taxon>
        <taxon>Viridiplantae</taxon>
        <taxon>Streptophyta</taxon>
        <taxon>Embryophyta</taxon>
        <taxon>Tracheophyta</taxon>
        <taxon>Spermatophyta</taxon>
        <taxon>Magnoliopsida</taxon>
        <taxon>eudicotyledons</taxon>
        <taxon>Gunneridae</taxon>
        <taxon>Pentapetalae</taxon>
        <taxon>rosids</taxon>
        <taxon>fabids</taxon>
        <taxon>Fabales</taxon>
        <taxon>Fabaceae</taxon>
        <taxon>Papilionoideae</taxon>
        <taxon>50 kb inversion clade</taxon>
        <taxon>dalbergioids sensu lato</taxon>
        <taxon>Dalbergieae</taxon>
        <taxon>Pterocarpus clade</taxon>
        <taxon>Stylosanthes</taxon>
    </lineage>
</organism>
<evidence type="ECO:0000259" key="1">
    <source>
        <dbReference type="Pfam" id="PF02721"/>
    </source>
</evidence>
<reference evidence="2 3" key="1">
    <citation type="journal article" date="2023" name="Plants (Basel)">
        <title>Bridging the Gap: Combining Genomics and Transcriptomics Approaches to Understand Stylosanthes scabra, an Orphan Legume from the Brazilian Caatinga.</title>
        <authorList>
            <person name="Ferreira-Neto J.R.C."/>
            <person name="da Silva M.D."/>
            <person name="Binneck E."/>
            <person name="de Melo N.F."/>
            <person name="da Silva R.H."/>
            <person name="de Melo A.L.T.M."/>
            <person name="Pandolfi V."/>
            <person name="Bustamante F.O."/>
            <person name="Brasileiro-Vidal A.C."/>
            <person name="Benko-Iseppon A.M."/>
        </authorList>
    </citation>
    <scope>NUCLEOTIDE SEQUENCE [LARGE SCALE GENOMIC DNA]</scope>
    <source>
        <tissue evidence="2">Leaves</tissue>
    </source>
</reference>